<dbReference type="AlphaFoldDB" id="A0A9R1W8X2"/>
<organism evidence="2 3">
    <name type="scientific">Lactuca sativa</name>
    <name type="common">Garden lettuce</name>
    <dbReference type="NCBI Taxonomy" id="4236"/>
    <lineage>
        <taxon>Eukaryota</taxon>
        <taxon>Viridiplantae</taxon>
        <taxon>Streptophyta</taxon>
        <taxon>Embryophyta</taxon>
        <taxon>Tracheophyta</taxon>
        <taxon>Spermatophyta</taxon>
        <taxon>Magnoliopsida</taxon>
        <taxon>eudicotyledons</taxon>
        <taxon>Gunneridae</taxon>
        <taxon>Pentapetalae</taxon>
        <taxon>asterids</taxon>
        <taxon>campanulids</taxon>
        <taxon>Asterales</taxon>
        <taxon>Asteraceae</taxon>
        <taxon>Cichorioideae</taxon>
        <taxon>Cichorieae</taxon>
        <taxon>Lactucinae</taxon>
        <taxon>Lactuca</taxon>
    </lineage>
</organism>
<keyword evidence="3" id="KW-1185">Reference proteome</keyword>
<evidence type="ECO:0000313" key="3">
    <source>
        <dbReference type="Proteomes" id="UP000235145"/>
    </source>
</evidence>
<gene>
    <name evidence="2" type="ORF">LSAT_V11C300109730</name>
</gene>
<proteinExistence type="predicted"/>
<evidence type="ECO:0000256" key="1">
    <source>
        <dbReference type="SAM" id="MobiDB-lite"/>
    </source>
</evidence>
<reference evidence="2 3" key="1">
    <citation type="journal article" date="2017" name="Nat. Commun.">
        <title>Genome assembly with in vitro proximity ligation data and whole-genome triplication in lettuce.</title>
        <authorList>
            <person name="Reyes-Chin-Wo S."/>
            <person name="Wang Z."/>
            <person name="Yang X."/>
            <person name="Kozik A."/>
            <person name="Arikit S."/>
            <person name="Song C."/>
            <person name="Xia L."/>
            <person name="Froenicke L."/>
            <person name="Lavelle D.O."/>
            <person name="Truco M.J."/>
            <person name="Xia R."/>
            <person name="Zhu S."/>
            <person name="Xu C."/>
            <person name="Xu H."/>
            <person name="Xu X."/>
            <person name="Cox K."/>
            <person name="Korf I."/>
            <person name="Meyers B.C."/>
            <person name="Michelmore R.W."/>
        </authorList>
    </citation>
    <scope>NUCLEOTIDE SEQUENCE [LARGE SCALE GENOMIC DNA]</scope>
    <source>
        <strain evidence="3">cv. Salinas</strain>
        <tissue evidence="2">Seedlings</tissue>
    </source>
</reference>
<protein>
    <submittedName>
        <fullName evidence="2">Uncharacterized protein</fullName>
    </submittedName>
</protein>
<sequence>MRIGNAVVGWLSVPLWASKENRHCSRVSRNKRERHQTQPEDLRNQTKPGDWRPDCRFLFSSTRFLGMEDLCGFSVSDSFLILCSSTD</sequence>
<name>A0A9R1W8X2_LACSA</name>
<dbReference type="Proteomes" id="UP000235145">
    <property type="component" value="Unassembled WGS sequence"/>
</dbReference>
<feature type="compositionally biased region" description="Basic and acidic residues" evidence="1">
    <location>
        <begin position="35"/>
        <end position="48"/>
    </location>
</feature>
<accession>A0A9R1W8X2</accession>
<evidence type="ECO:0000313" key="2">
    <source>
        <dbReference type="EMBL" id="KAJ0218291.1"/>
    </source>
</evidence>
<feature type="region of interest" description="Disordered" evidence="1">
    <location>
        <begin position="27"/>
        <end position="48"/>
    </location>
</feature>
<dbReference type="EMBL" id="NBSK02000003">
    <property type="protein sequence ID" value="KAJ0218291.1"/>
    <property type="molecule type" value="Genomic_DNA"/>
</dbReference>
<comment type="caution">
    <text evidence="2">The sequence shown here is derived from an EMBL/GenBank/DDBJ whole genome shotgun (WGS) entry which is preliminary data.</text>
</comment>